<dbReference type="PANTHER" id="PTHR22946">
    <property type="entry name" value="DIENELACTONE HYDROLASE DOMAIN-CONTAINING PROTEIN-RELATED"/>
    <property type="match status" value="1"/>
</dbReference>
<proteinExistence type="predicted"/>
<evidence type="ECO:0000313" key="5">
    <source>
        <dbReference type="EMBL" id="MBC5650112.1"/>
    </source>
</evidence>
<protein>
    <submittedName>
        <fullName evidence="5">Alpha/beta fold hydrolase</fullName>
    </submittedName>
</protein>
<evidence type="ECO:0000256" key="3">
    <source>
        <dbReference type="SAM" id="SignalP"/>
    </source>
</evidence>
<organism evidence="5 6">
    <name type="scientific">Blautia segnis</name>
    <dbReference type="NCBI Taxonomy" id="2763030"/>
    <lineage>
        <taxon>Bacteria</taxon>
        <taxon>Bacillati</taxon>
        <taxon>Bacillota</taxon>
        <taxon>Clostridia</taxon>
        <taxon>Lachnospirales</taxon>
        <taxon>Lachnospiraceae</taxon>
        <taxon>Blautia</taxon>
    </lineage>
</organism>
<feature type="domain" description="Peptidase S9 prolyl oligopeptidase catalytic" evidence="4">
    <location>
        <begin position="126"/>
        <end position="331"/>
    </location>
</feature>
<dbReference type="Pfam" id="PF00326">
    <property type="entry name" value="Peptidase_S9"/>
    <property type="match status" value="1"/>
</dbReference>
<feature type="signal peptide" evidence="3">
    <location>
        <begin position="1"/>
        <end position="27"/>
    </location>
</feature>
<evidence type="ECO:0000259" key="4">
    <source>
        <dbReference type="Pfam" id="PF00326"/>
    </source>
</evidence>
<dbReference type="Proteomes" id="UP000652847">
    <property type="component" value="Unassembled WGS sequence"/>
</dbReference>
<evidence type="ECO:0000256" key="1">
    <source>
        <dbReference type="ARBA" id="ARBA00022801"/>
    </source>
</evidence>
<dbReference type="InterPro" id="IPR001375">
    <property type="entry name" value="Peptidase_S9_cat"/>
</dbReference>
<dbReference type="RefSeq" id="WP_021924848.1">
    <property type="nucleotide sequence ID" value="NZ_JACOOT010000008.1"/>
</dbReference>
<feature type="compositionally biased region" description="Acidic residues" evidence="2">
    <location>
        <begin position="38"/>
        <end position="60"/>
    </location>
</feature>
<dbReference type="GO" id="GO:0008236">
    <property type="term" value="F:serine-type peptidase activity"/>
    <property type="evidence" value="ECO:0007669"/>
    <property type="project" value="InterPro"/>
</dbReference>
<dbReference type="InterPro" id="IPR029058">
    <property type="entry name" value="AB_hydrolase_fold"/>
</dbReference>
<accession>A0A8I0ACD2</accession>
<feature type="region of interest" description="Disordered" evidence="2">
    <location>
        <begin position="30"/>
        <end position="60"/>
    </location>
</feature>
<name>A0A8I0ACD2_9FIRM</name>
<dbReference type="GO" id="GO:0006508">
    <property type="term" value="P:proteolysis"/>
    <property type="evidence" value="ECO:0007669"/>
    <property type="project" value="InterPro"/>
</dbReference>
<dbReference type="PROSITE" id="PS51257">
    <property type="entry name" value="PROKAR_LIPOPROTEIN"/>
    <property type="match status" value="1"/>
</dbReference>
<dbReference type="AlphaFoldDB" id="A0A8I0ACD2"/>
<dbReference type="GO" id="GO:0052689">
    <property type="term" value="F:carboxylic ester hydrolase activity"/>
    <property type="evidence" value="ECO:0007669"/>
    <property type="project" value="UniProtKB-ARBA"/>
</dbReference>
<comment type="caution">
    <text evidence="5">The sequence shown here is derived from an EMBL/GenBank/DDBJ whole genome shotgun (WGS) entry which is preliminary data.</text>
</comment>
<reference evidence="5 6" key="1">
    <citation type="submission" date="2020-08" db="EMBL/GenBank/DDBJ databases">
        <title>Genome public.</title>
        <authorList>
            <person name="Liu C."/>
            <person name="Sun Q."/>
        </authorList>
    </citation>
    <scope>NUCLEOTIDE SEQUENCE [LARGE SCALE GENOMIC DNA]</scope>
    <source>
        <strain evidence="5 6">BX17</strain>
    </source>
</reference>
<feature type="chain" id="PRO_5034586429" evidence="3">
    <location>
        <begin position="28"/>
        <end position="334"/>
    </location>
</feature>
<evidence type="ECO:0000313" key="6">
    <source>
        <dbReference type="Proteomes" id="UP000652847"/>
    </source>
</evidence>
<evidence type="ECO:0000256" key="2">
    <source>
        <dbReference type="SAM" id="MobiDB-lite"/>
    </source>
</evidence>
<keyword evidence="6" id="KW-1185">Reference proteome</keyword>
<keyword evidence="3" id="KW-0732">Signal</keyword>
<dbReference type="EMBL" id="JACOOT010000008">
    <property type="protein sequence ID" value="MBC5650112.1"/>
    <property type="molecule type" value="Genomic_DNA"/>
</dbReference>
<dbReference type="PANTHER" id="PTHR22946:SF9">
    <property type="entry name" value="POLYKETIDE TRANSFERASE AF380"/>
    <property type="match status" value="1"/>
</dbReference>
<dbReference type="Gene3D" id="3.40.50.1820">
    <property type="entry name" value="alpha/beta hydrolase"/>
    <property type="match status" value="1"/>
</dbReference>
<sequence>MFKKKVLLALGMAAVLSTGCAATSVWAEENADVQAETESTDTEENSEAEGEAEEANPEIEEGYTTELDGCTKVVSWCKNGDNNIYGQFYYPADFDENQTYPVVIMSHGIGSTSQMMERAKWPEKAAQDGYVVYTFDFCGGSQNGNSDMDFMDMTVMTEKSDLSAVMDFVKSKDYVDQDHLFLLGQSQGGLVSALTAADRADDVAAMILVYPALCIADNAKETYASAEDIPEGEAEMPVGTVGSEYVKAVYDLDVYGTISAYDGDVMLIHGINDSLVPYSYSEKALEESYTSEGSVLVPIYGKRSTHGFEMNFEEGRDYAETVGLEFLDAHLEEK</sequence>
<keyword evidence="1 5" id="KW-0378">Hydrolase</keyword>
<dbReference type="SUPFAM" id="SSF53474">
    <property type="entry name" value="alpha/beta-Hydrolases"/>
    <property type="match status" value="1"/>
</dbReference>
<gene>
    <name evidence="5" type="ORF">H8S54_02975</name>
</gene>
<dbReference type="InterPro" id="IPR050261">
    <property type="entry name" value="FrsA_esterase"/>
</dbReference>